<keyword evidence="2" id="KW-0863">Zinc-finger</keyword>
<dbReference type="WBParaSite" id="PSAMB.scaffold1999size26138.g16140.t1">
    <property type="protein sequence ID" value="PSAMB.scaffold1999size26138.g16140.t1"/>
    <property type="gene ID" value="PSAMB.scaffold1999size26138.g16140"/>
</dbReference>
<feature type="coiled-coil region" evidence="4">
    <location>
        <begin position="254"/>
        <end position="281"/>
    </location>
</feature>
<evidence type="ECO:0000256" key="1">
    <source>
        <dbReference type="ARBA" id="ARBA00022723"/>
    </source>
</evidence>
<feature type="domain" description="Zinc finger PHD-type" evidence="5">
    <location>
        <begin position="185"/>
        <end position="238"/>
    </location>
</feature>
<keyword evidence="4" id="KW-0175">Coiled coil</keyword>
<organism evidence="6 7">
    <name type="scientific">Plectus sambesii</name>
    <dbReference type="NCBI Taxonomy" id="2011161"/>
    <lineage>
        <taxon>Eukaryota</taxon>
        <taxon>Metazoa</taxon>
        <taxon>Ecdysozoa</taxon>
        <taxon>Nematoda</taxon>
        <taxon>Chromadorea</taxon>
        <taxon>Plectida</taxon>
        <taxon>Plectina</taxon>
        <taxon>Plectoidea</taxon>
        <taxon>Plectidae</taxon>
        <taxon>Plectus</taxon>
    </lineage>
</organism>
<dbReference type="PANTHER" id="PTHR31424:SF3">
    <property type="entry name" value="RING-TYPE DOMAIN-CONTAINING PROTEIN"/>
    <property type="match status" value="1"/>
</dbReference>
<evidence type="ECO:0000313" key="6">
    <source>
        <dbReference type="Proteomes" id="UP000887566"/>
    </source>
</evidence>
<proteinExistence type="predicted"/>
<keyword evidence="6" id="KW-1185">Reference proteome</keyword>
<feature type="coiled-coil region" evidence="4">
    <location>
        <begin position="129"/>
        <end position="156"/>
    </location>
</feature>
<evidence type="ECO:0000256" key="3">
    <source>
        <dbReference type="ARBA" id="ARBA00022833"/>
    </source>
</evidence>
<keyword evidence="3" id="KW-0862">Zinc</keyword>
<evidence type="ECO:0000256" key="4">
    <source>
        <dbReference type="SAM" id="Coils"/>
    </source>
</evidence>
<accession>A0A914VGX3</accession>
<evidence type="ECO:0000259" key="5">
    <source>
        <dbReference type="SMART" id="SM00249"/>
    </source>
</evidence>
<keyword evidence="1" id="KW-0479">Metal-binding</keyword>
<evidence type="ECO:0000313" key="7">
    <source>
        <dbReference type="WBParaSite" id="PSAMB.scaffold1999size26138.g16140.t1"/>
    </source>
</evidence>
<dbReference type="SUPFAM" id="SSF57903">
    <property type="entry name" value="FYVE/PHD zinc finger"/>
    <property type="match status" value="1"/>
</dbReference>
<dbReference type="InterPro" id="IPR001965">
    <property type="entry name" value="Znf_PHD"/>
</dbReference>
<dbReference type="GO" id="GO:0008270">
    <property type="term" value="F:zinc ion binding"/>
    <property type="evidence" value="ECO:0007669"/>
    <property type="project" value="UniProtKB-KW"/>
</dbReference>
<name>A0A914VGX3_9BILA</name>
<dbReference type="PANTHER" id="PTHR31424">
    <property type="entry name" value="PROTEIN CBG23806"/>
    <property type="match status" value="1"/>
</dbReference>
<dbReference type="InterPro" id="IPR011011">
    <property type="entry name" value="Znf_FYVE_PHD"/>
</dbReference>
<dbReference type="AlphaFoldDB" id="A0A914VGX3"/>
<reference evidence="7" key="1">
    <citation type="submission" date="2022-11" db="UniProtKB">
        <authorList>
            <consortium name="WormBaseParasite"/>
        </authorList>
    </citation>
    <scope>IDENTIFICATION</scope>
</reference>
<dbReference type="SMART" id="SM00249">
    <property type="entry name" value="PHD"/>
    <property type="match status" value="1"/>
</dbReference>
<protein>
    <submittedName>
        <fullName evidence="7">Zinc finger PHD-type domain-containing protein</fullName>
    </submittedName>
</protein>
<sequence length="456" mass="51629">MFIYHELGHKGPTSFYPCPFCFIPREALERAGEWDYKKKYPDRTIEDYKNAAETCQPSTSKGRKQSAYKRRIQSLETMSVDQAPLFHIPVGNISPPQLHIALGVGKALFESLEECCLKRDLEEEGIMPSKSAKDELNRLLEKKEESETRIEEWRVKVAQTQTLYKAFVMAQKFPQNPAQRCEGIVCLFESHRAVSENSDDLVSCYECGREYHFACETISTQFEIEAASDGTYKCLRCNGDKDLSDVINEAKLKAETIAEKLSRMLNAHEVLEAEVNVAEEIVLKKSGRCTKRLAQALKNLGVDRRAHYAGTFVGNHIHKMVTGDGPSQLAAALGDESANRDKYKTLFTGLGNIQQYCRAEFLTDAKISGVEKSCEQFASDMKRLLPEESVTPKMHFLATHLPAFARRHRTLGMLSEQSLESLHAKVNAIERKFAAFRDERHQMIAVYQDLHVMSSV</sequence>
<dbReference type="Proteomes" id="UP000887566">
    <property type="component" value="Unplaced"/>
</dbReference>
<evidence type="ECO:0000256" key="2">
    <source>
        <dbReference type="ARBA" id="ARBA00022771"/>
    </source>
</evidence>